<dbReference type="EMBL" id="CAIX01000100">
    <property type="protein sequence ID" value="CCI45532.1"/>
    <property type="molecule type" value="Genomic_DNA"/>
</dbReference>
<comment type="caution">
    <text evidence="3">The sequence shown here is derived from an EMBL/GenBank/DDBJ whole genome shotgun (WGS) entry which is preliminary data.</text>
</comment>
<evidence type="ECO:0000313" key="4">
    <source>
        <dbReference type="Proteomes" id="UP000053237"/>
    </source>
</evidence>
<keyword evidence="4" id="KW-1185">Reference proteome</keyword>
<evidence type="ECO:0008006" key="5">
    <source>
        <dbReference type="Google" id="ProtNLM"/>
    </source>
</evidence>
<accession>A0A024GFR4</accession>
<dbReference type="AlphaFoldDB" id="A0A024GFR4"/>
<feature type="chain" id="PRO_5001529630" description="RxLR effector protein" evidence="2">
    <location>
        <begin position="18"/>
        <end position="93"/>
    </location>
</feature>
<evidence type="ECO:0000256" key="2">
    <source>
        <dbReference type="SAM" id="SignalP"/>
    </source>
</evidence>
<dbReference type="Proteomes" id="UP000053237">
    <property type="component" value="Unassembled WGS sequence"/>
</dbReference>
<dbReference type="InParanoid" id="A0A024GFR4"/>
<reference evidence="3 4" key="1">
    <citation type="submission" date="2012-05" db="EMBL/GenBank/DDBJ databases">
        <title>Recombination and specialization in a pathogen metapopulation.</title>
        <authorList>
            <person name="Gardiner A."/>
            <person name="Kemen E."/>
            <person name="Schultz-Larsen T."/>
            <person name="MacLean D."/>
            <person name="Van Oosterhout C."/>
            <person name="Jones J.D.G."/>
        </authorList>
    </citation>
    <scope>NUCLEOTIDE SEQUENCE [LARGE SCALE GENOMIC DNA]</scope>
    <source>
        <strain evidence="3 4">Ac Nc2</strain>
    </source>
</reference>
<organism evidence="3 4">
    <name type="scientific">Albugo candida</name>
    <dbReference type="NCBI Taxonomy" id="65357"/>
    <lineage>
        <taxon>Eukaryota</taxon>
        <taxon>Sar</taxon>
        <taxon>Stramenopiles</taxon>
        <taxon>Oomycota</taxon>
        <taxon>Peronosporomycetes</taxon>
        <taxon>Albuginales</taxon>
        <taxon>Albuginaceae</taxon>
        <taxon>Albugo</taxon>
    </lineage>
</organism>
<keyword evidence="2" id="KW-0732">Signal</keyword>
<feature type="region of interest" description="Disordered" evidence="1">
    <location>
        <begin position="55"/>
        <end position="93"/>
    </location>
</feature>
<name>A0A024GFR4_9STRA</name>
<feature type="signal peptide" evidence="2">
    <location>
        <begin position="1"/>
        <end position="17"/>
    </location>
</feature>
<evidence type="ECO:0000313" key="3">
    <source>
        <dbReference type="EMBL" id="CCI45532.1"/>
    </source>
</evidence>
<protein>
    <recommendedName>
        <fullName evidence="5">RxLR effector protein</fullName>
    </recommendedName>
</protein>
<feature type="compositionally biased region" description="Basic and acidic residues" evidence="1">
    <location>
        <begin position="55"/>
        <end position="86"/>
    </location>
</feature>
<evidence type="ECO:0000256" key="1">
    <source>
        <dbReference type="SAM" id="MobiDB-lite"/>
    </source>
</evidence>
<gene>
    <name evidence="3" type="ORF">BN9_064290</name>
</gene>
<sequence>MKLSICAPIFLLSVAEGLSDDMQHTKTILRNLQNYNGGRMNTGKHIKSEGTEIHEMNTDIMPEKDNRNNKGDTGKKYRSRFVKDRQGSGNPSK</sequence>
<proteinExistence type="predicted"/>